<comment type="caution">
    <text evidence="1">The sequence shown here is derived from an EMBL/GenBank/DDBJ whole genome shotgun (WGS) entry which is preliminary data.</text>
</comment>
<dbReference type="Proteomes" id="UP000178099">
    <property type="component" value="Unassembled WGS sequence"/>
</dbReference>
<gene>
    <name evidence="1" type="ORF">A3D67_03310</name>
</gene>
<dbReference type="AlphaFoldDB" id="A0A1G2DDG3"/>
<accession>A0A1G2DDG3</accession>
<sequence length="146" mass="17065">MKNKFYDFEPVDFLGNGKHCISVAKQLKDGCGETGKAEANYPMRVLLIHGIELLLKSLILHFDSSKFSKEHDIKKLYDTAKDIVIQKELGIQDFLSEDEIKKIVDDYYPDSMKARYYNKTSRFDFSIFYSLENFVKILEEYIKPNT</sequence>
<evidence type="ECO:0000313" key="1">
    <source>
        <dbReference type="EMBL" id="OGZ11687.1"/>
    </source>
</evidence>
<protein>
    <recommendedName>
        <fullName evidence="3">HEPN domain-containing protein</fullName>
    </recommendedName>
</protein>
<reference evidence="1 2" key="1">
    <citation type="journal article" date="2016" name="Nat. Commun.">
        <title>Thousands of microbial genomes shed light on interconnected biogeochemical processes in an aquifer system.</title>
        <authorList>
            <person name="Anantharaman K."/>
            <person name="Brown C.T."/>
            <person name="Hug L.A."/>
            <person name="Sharon I."/>
            <person name="Castelle C.J."/>
            <person name="Probst A.J."/>
            <person name="Thomas B.C."/>
            <person name="Singh A."/>
            <person name="Wilkins M.J."/>
            <person name="Karaoz U."/>
            <person name="Brodie E.L."/>
            <person name="Williams K.H."/>
            <person name="Hubbard S.S."/>
            <person name="Banfield J.F."/>
        </authorList>
    </citation>
    <scope>NUCLEOTIDE SEQUENCE [LARGE SCALE GENOMIC DNA]</scope>
</reference>
<proteinExistence type="predicted"/>
<organism evidence="1 2">
    <name type="scientific">Candidatus Lloydbacteria bacterium RIFCSPHIGHO2_02_FULL_51_22</name>
    <dbReference type="NCBI Taxonomy" id="1798663"/>
    <lineage>
        <taxon>Bacteria</taxon>
        <taxon>Candidatus Lloydiibacteriota</taxon>
    </lineage>
</organism>
<dbReference type="EMBL" id="MHLN01000016">
    <property type="protein sequence ID" value="OGZ11687.1"/>
    <property type="molecule type" value="Genomic_DNA"/>
</dbReference>
<name>A0A1G2DDG3_9BACT</name>
<evidence type="ECO:0008006" key="3">
    <source>
        <dbReference type="Google" id="ProtNLM"/>
    </source>
</evidence>
<evidence type="ECO:0000313" key="2">
    <source>
        <dbReference type="Proteomes" id="UP000178099"/>
    </source>
</evidence>